<dbReference type="GO" id="GO:0006402">
    <property type="term" value="P:mRNA catabolic process"/>
    <property type="evidence" value="ECO:0007669"/>
    <property type="project" value="InterPro"/>
</dbReference>
<evidence type="ECO:0000256" key="7">
    <source>
        <dbReference type="ARBA" id="ARBA00022490"/>
    </source>
</evidence>
<dbReference type="Proteomes" id="UP000000539">
    <property type="component" value="Chromosome 14"/>
</dbReference>
<keyword evidence="13" id="KW-0539">Nucleus</keyword>
<feature type="compositionally biased region" description="Polar residues" evidence="15">
    <location>
        <begin position="581"/>
        <end position="594"/>
    </location>
</feature>
<keyword evidence="11" id="KW-0269">Exonuclease</keyword>
<accession>A0A8V0ZL92</accession>
<evidence type="ECO:0000256" key="5">
    <source>
        <dbReference type="ARBA" id="ARBA00012161"/>
    </source>
</evidence>
<evidence type="ECO:0000313" key="17">
    <source>
        <dbReference type="Ensembl" id="ENSGALP00010029390.1"/>
    </source>
</evidence>
<dbReference type="InterPro" id="IPR014789">
    <property type="entry name" value="PolyA-riboNase_RNA-binding"/>
</dbReference>
<reference evidence="17" key="2">
    <citation type="submission" date="2025-08" db="UniProtKB">
        <authorList>
            <consortium name="Ensembl"/>
        </authorList>
    </citation>
    <scope>IDENTIFICATION</scope>
    <source>
        <strain evidence="17">broiler</strain>
    </source>
</reference>
<dbReference type="Gene3D" id="3.30.70.330">
    <property type="match status" value="1"/>
</dbReference>
<evidence type="ECO:0000313" key="18">
    <source>
        <dbReference type="Proteomes" id="UP000000539"/>
    </source>
</evidence>
<dbReference type="EC" id="3.1.13.4" evidence="5"/>
<dbReference type="InterPro" id="IPR051181">
    <property type="entry name" value="CAF1_poly(A)_ribonucleases"/>
</dbReference>
<protein>
    <recommendedName>
        <fullName evidence="6">Poly(A)-specific ribonuclease PARN</fullName>
        <ecNumber evidence="5">3.1.13.4</ecNumber>
    </recommendedName>
    <alternativeName>
        <fullName evidence="14">Polyadenylate-specific ribonuclease</fullName>
    </alternativeName>
</protein>
<dbReference type="SUPFAM" id="SSF82708">
    <property type="entry name" value="R3H domain"/>
    <property type="match status" value="1"/>
</dbReference>
<comment type="catalytic activity">
    <reaction evidence="1">
        <text>Exonucleolytic cleavage of poly(A) to 5'-AMP.</text>
        <dbReference type="EC" id="3.1.13.4"/>
    </reaction>
</comment>
<keyword evidence="9" id="KW-0479">Metal-binding</keyword>
<sequence>MEVIRSNFKDNLSKVYEAIEEADFLAIDGEFSGISDGPSVSALTNGFDTPEERYQKLKKHSMDFLLFQFGLCTFKYDHTEEKYIMKSFNFYIFPKPFNRSSPDVKFVCQSSSIDFLANQGFDFNKVFRNGIPYLNQEEERQLREQYDEKRSQANGAGSLSYISPNATKCPVVIPEDQKKIIDKIVEQIEEFLKNEENESLELEPCTGLVFWSYLSSENDFFLYIVISKVDEEERKRREQQKQAKEQEELNDAVGFSRVVHAIANSGKLVIGHNMLLDVMHTIHQFYCPLPDDLSEFKEVTSCDIINNTSLAELEKRLKEVPFSPPKVESAEGFPSYDTASEQLHEAGYDAYITGLCFISMANFLGSFLSPPKNHVSARSKLIEPFFNKLFLMRVMDIPYLNLQGPDLQPKRDHVLHVTFPKEWKTSDLYQLFSAFGNIQVSWIDDTSAFVSLSQPEQVQIAVNTSRYAESYRIQTYAEYVEKKHEEKRAKRKCTEDSWKEMERKRLKTQGSPYISQSRYYCINSFTGTSIVGKRSMSPIQEETGPDNLEEEGVPEDQTNSYAESPPDVKKRAKRFKKIKSEQVSAGGLTSNSTEIFEVPETW</sequence>
<dbReference type="InterPro" id="IPR012337">
    <property type="entry name" value="RNaseH-like_sf"/>
</dbReference>
<gene>
    <name evidence="17" type="primary">PARN</name>
</gene>
<feature type="compositionally biased region" description="Acidic residues" evidence="15">
    <location>
        <begin position="543"/>
        <end position="554"/>
    </location>
</feature>
<dbReference type="InterPro" id="IPR012677">
    <property type="entry name" value="Nucleotide-bd_a/b_plait_sf"/>
</dbReference>
<feature type="domain" description="Poly(A)-specific ribonuclease RNA-binding" evidence="16">
    <location>
        <begin position="404"/>
        <end position="481"/>
    </location>
</feature>
<evidence type="ECO:0000256" key="10">
    <source>
        <dbReference type="ARBA" id="ARBA00022801"/>
    </source>
</evidence>
<dbReference type="PANTHER" id="PTHR15092:SF44">
    <property type="entry name" value="POLY(A)-SPECIFIC RIBONUCLEASE PARN"/>
    <property type="match status" value="1"/>
</dbReference>
<evidence type="ECO:0000256" key="1">
    <source>
        <dbReference type="ARBA" id="ARBA00001663"/>
    </source>
</evidence>
<comment type="similarity">
    <text evidence="4">Belongs to the CAF1 family.</text>
</comment>
<dbReference type="GO" id="GO:0005634">
    <property type="term" value="C:nucleus"/>
    <property type="evidence" value="ECO:0007669"/>
    <property type="project" value="UniProtKB-SubCell"/>
</dbReference>
<evidence type="ECO:0000256" key="4">
    <source>
        <dbReference type="ARBA" id="ARBA00008372"/>
    </source>
</evidence>
<name>A0A8V0ZL92_CHICK</name>
<evidence type="ECO:0000259" key="16">
    <source>
        <dbReference type="Pfam" id="PF08675"/>
    </source>
</evidence>
<keyword evidence="10" id="KW-0378">Hydrolase</keyword>
<dbReference type="AlphaFoldDB" id="A0A8V0ZL92"/>
<evidence type="ECO:0000256" key="8">
    <source>
        <dbReference type="ARBA" id="ARBA00022722"/>
    </source>
</evidence>
<dbReference type="SUPFAM" id="SSF53098">
    <property type="entry name" value="Ribonuclease H-like"/>
    <property type="match status" value="1"/>
</dbReference>
<dbReference type="GO" id="GO:0003723">
    <property type="term" value="F:RNA binding"/>
    <property type="evidence" value="ECO:0007669"/>
    <property type="project" value="UniProtKB-KW"/>
</dbReference>
<dbReference type="InterPro" id="IPR036397">
    <property type="entry name" value="RNaseH_sf"/>
</dbReference>
<dbReference type="InterPro" id="IPR006941">
    <property type="entry name" value="RNase_CAF1"/>
</dbReference>
<dbReference type="CDD" id="cd12428">
    <property type="entry name" value="RRM_PARN"/>
    <property type="match status" value="1"/>
</dbReference>
<evidence type="ECO:0000256" key="15">
    <source>
        <dbReference type="SAM" id="MobiDB-lite"/>
    </source>
</evidence>
<dbReference type="GeneTree" id="ENSGT00940000153167"/>
<feature type="region of interest" description="Disordered" evidence="15">
    <location>
        <begin position="533"/>
        <end position="602"/>
    </location>
</feature>
<dbReference type="FunFam" id="3.30.420.10:FF:000035">
    <property type="entry name" value="Poly(A)-specific ribonuclease PARN"/>
    <property type="match status" value="1"/>
</dbReference>
<comment type="subcellular location">
    <subcellularLocation>
        <location evidence="3">Cytoplasm</location>
    </subcellularLocation>
    <subcellularLocation>
        <location evidence="2">Nucleus</location>
    </subcellularLocation>
</comment>
<keyword evidence="18" id="KW-1185">Reference proteome</keyword>
<reference evidence="17" key="3">
    <citation type="submission" date="2025-09" db="UniProtKB">
        <authorList>
            <consortium name="Ensembl"/>
        </authorList>
    </citation>
    <scope>IDENTIFICATION</scope>
    <source>
        <strain evidence="17">broiler</strain>
    </source>
</reference>
<keyword evidence="7" id="KW-0963">Cytoplasm</keyword>
<dbReference type="FunFam" id="3.30.70.330:FF:000196">
    <property type="entry name" value="Poly(A)-specific ribonuclease PARN"/>
    <property type="match status" value="1"/>
</dbReference>
<dbReference type="OrthoDB" id="1432093at2759"/>
<organism evidence="17 18">
    <name type="scientific">Gallus gallus</name>
    <name type="common">Chicken</name>
    <dbReference type="NCBI Taxonomy" id="9031"/>
    <lineage>
        <taxon>Eukaryota</taxon>
        <taxon>Metazoa</taxon>
        <taxon>Chordata</taxon>
        <taxon>Craniata</taxon>
        <taxon>Vertebrata</taxon>
        <taxon>Euteleostomi</taxon>
        <taxon>Archelosauria</taxon>
        <taxon>Archosauria</taxon>
        <taxon>Dinosauria</taxon>
        <taxon>Saurischia</taxon>
        <taxon>Theropoda</taxon>
        <taxon>Coelurosauria</taxon>
        <taxon>Aves</taxon>
        <taxon>Neognathae</taxon>
        <taxon>Galloanserae</taxon>
        <taxon>Galliformes</taxon>
        <taxon>Phasianidae</taxon>
        <taxon>Phasianinae</taxon>
        <taxon>Gallus</taxon>
    </lineage>
</organism>
<dbReference type="GO" id="GO:0004535">
    <property type="term" value="F:poly(A)-specific ribonuclease activity"/>
    <property type="evidence" value="ECO:0007669"/>
    <property type="project" value="UniProtKB-EC"/>
</dbReference>
<dbReference type="Gene3D" id="3.30.420.10">
    <property type="entry name" value="Ribonuclease H-like superfamily/Ribonuclease H"/>
    <property type="match status" value="2"/>
</dbReference>
<evidence type="ECO:0000256" key="14">
    <source>
        <dbReference type="ARBA" id="ARBA00031923"/>
    </source>
</evidence>
<dbReference type="GO" id="GO:0046872">
    <property type="term" value="F:metal ion binding"/>
    <property type="evidence" value="ECO:0007669"/>
    <property type="project" value="UniProtKB-KW"/>
</dbReference>
<dbReference type="Ensembl" id="ENSGALT00010049740.1">
    <property type="protein sequence ID" value="ENSGALP00010029390.1"/>
    <property type="gene ID" value="ENSGALG00010020599.1"/>
</dbReference>
<dbReference type="InterPro" id="IPR036867">
    <property type="entry name" value="R3H_dom_sf"/>
</dbReference>
<dbReference type="GO" id="GO:0005737">
    <property type="term" value="C:cytoplasm"/>
    <property type="evidence" value="ECO:0007669"/>
    <property type="project" value="UniProtKB-SubCell"/>
</dbReference>
<dbReference type="Gene3D" id="3.30.1370.50">
    <property type="entry name" value="R3H-like domain"/>
    <property type="match status" value="1"/>
</dbReference>
<proteinExistence type="inferred from homology"/>
<evidence type="ECO:0000256" key="9">
    <source>
        <dbReference type="ARBA" id="ARBA00022723"/>
    </source>
</evidence>
<evidence type="ECO:0000256" key="6">
    <source>
        <dbReference type="ARBA" id="ARBA00015918"/>
    </source>
</evidence>
<keyword evidence="12" id="KW-0694">RNA-binding</keyword>
<dbReference type="SUPFAM" id="SSF54928">
    <property type="entry name" value="RNA-binding domain, RBD"/>
    <property type="match status" value="1"/>
</dbReference>
<dbReference type="InterPro" id="IPR035979">
    <property type="entry name" value="RBD_domain_sf"/>
</dbReference>
<dbReference type="PANTHER" id="PTHR15092">
    <property type="entry name" value="POLY A -SPECIFIC RIBONUCLEASE/TARGET OF EGR1, MEMBER 1"/>
    <property type="match status" value="1"/>
</dbReference>
<evidence type="ECO:0000256" key="12">
    <source>
        <dbReference type="ARBA" id="ARBA00022884"/>
    </source>
</evidence>
<evidence type="ECO:0000256" key="11">
    <source>
        <dbReference type="ARBA" id="ARBA00022839"/>
    </source>
</evidence>
<keyword evidence="8" id="KW-0540">Nuclease</keyword>
<evidence type="ECO:0000256" key="2">
    <source>
        <dbReference type="ARBA" id="ARBA00004123"/>
    </source>
</evidence>
<dbReference type="Pfam" id="PF04857">
    <property type="entry name" value="CAF1"/>
    <property type="match status" value="1"/>
</dbReference>
<reference evidence="17" key="1">
    <citation type="submission" date="2020-11" db="EMBL/GenBank/DDBJ databases">
        <title>Gallus gallus (Chicken) genome, bGalGal1, GRCg7b, maternal haplotype autosomes + Z &amp; W.</title>
        <authorList>
            <person name="Warren W."/>
            <person name="Formenti G."/>
            <person name="Fedrigo O."/>
            <person name="Haase B."/>
            <person name="Mountcastle J."/>
            <person name="Balacco J."/>
            <person name="Tracey A."/>
            <person name="Schneider V."/>
            <person name="Okimoto R."/>
            <person name="Cheng H."/>
            <person name="Hawken R."/>
            <person name="Howe K."/>
            <person name="Jarvis E.D."/>
        </authorList>
    </citation>
    <scope>NUCLEOTIDE SEQUENCE [LARGE SCALE GENOMIC DNA]</scope>
    <source>
        <strain evidence="17">Broiler</strain>
    </source>
</reference>
<dbReference type="Pfam" id="PF08675">
    <property type="entry name" value="RNA_bind"/>
    <property type="match status" value="1"/>
</dbReference>
<evidence type="ECO:0000256" key="13">
    <source>
        <dbReference type="ARBA" id="ARBA00023242"/>
    </source>
</evidence>
<evidence type="ECO:0000256" key="3">
    <source>
        <dbReference type="ARBA" id="ARBA00004496"/>
    </source>
</evidence>